<evidence type="ECO:0000256" key="1">
    <source>
        <dbReference type="SAM" id="Phobius"/>
    </source>
</evidence>
<dbReference type="RefSeq" id="WP_211908943.1">
    <property type="nucleotide sequence ID" value="NZ_CP036498.1"/>
</dbReference>
<keyword evidence="3" id="KW-1185">Reference proteome</keyword>
<keyword evidence="1" id="KW-0472">Membrane</keyword>
<evidence type="ECO:0000313" key="2">
    <source>
        <dbReference type="EMBL" id="QUS40361.1"/>
    </source>
</evidence>
<gene>
    <name evidence="2" type="ORF">RPMA_17095</name>
</gene>
<reference evidence="2 3" key="1">
    <citation type="submission" date="2019-02" db="EMBL/GenBank/DDBJ databases">
        <title>Emended description of the genus Rhodopseudomonas and description of Rhodopseudomonas albus sp. nov., a non-phototrophic, heavy-metal-tolerant bacterium isolated from garden soil.</title>
        <authorList>
            <person name="Bao Z."/>
            <person name="Cao W.W."/>
            <person name="Sato Y."/>
            <person name="Nishizawa T."/>
            <person name="Zhao J."/>
            <person name="Guo Y."/>
            <person name="Ohta H."/>
        </authorList>
    </citation>
    <scope>NUCLEOTIDE SEQUENCE [LARGE SCALE GENOMIC DNA]</scope>
    <source>
        <strain evidence="2 3">SK50-23</strain>
    </source>
</reference>
<evidence type="ECO:0000313" key="3">
    <source>
        <dbReference type="Proteomes" id="UP000682843"/>
    </source>
</evidence>
<keyword evidence="1" id="KW-1133">Transmembrane helix</keyword>
<protein>
    <submittedName>
        <fullName evidence="2">Uncharacterized protein</fullName>
    </submittedName>
</protein>
<feature type="transmembrane region" description="Helical" evidence="1">
    <location>
        <begin position="16"/>
        <end position="35"/>
    </location>
</feature>
<organism evidence="2 3">
    <name type="scientific">Tardiphaga alba</name>
    <dbReference type="NCBI Taxonomy" id="340268"/>
    <lineage>
        <taxon>Bacteria</taxon>
        <taxon>Pseudomonadati</taxon>
        <taxon>Pseudomonadota</taxon>
        <taxon>Alphaproteobacteria</taxon>
        <taxon>Hyphomicrobiales</taxon>
        <taxon>Nitrobacteraceae</taxon>
        <taxon>Tardiphaga</taxon>
    </lineage>
</organism>
<accession>A0ABX8ABM7</accession>
<keyword evidence="1" id="KW-0812">Transmembrane</keyword>
<proteinExistence type="predicted"/>
<dbReference type="Proteomes" id="UP000682843">
    <property type="component" value="Chromosome"/>
</dbReference>
<dbReference type="EMBL" id="CP036498">
    <property type="protein sequence ID" value="QUS40361.1"/>
    <property type="molecule type" value="Genomic_DNA"/>
</dbReference>
<feature type="transmembrane region" description="Helical" evidence="1">
    <location>
        <begin position="41"/>
        <end position="65"/>
    </location>
</feature>
<sequence length="73" mass="8499">MDTLLSFLIGLMQRKLKFVAILGTLFIGVMLYVQGFTMQNIIFTIIFVVITGLFALTVWFWTTIFKSIMTKRR</sequence>
<name>A0ABX8ABM7_9BRAD</name>